<dbReference type="InterPro" id="IPR051402">
    <property type="entry name" value="KPR-Related"/>
</dbReference>
<dbReference type="GO" id="GO:0005737">
    <property type="term" value="C:cytoplasm"/>
    <property type="evidence" value="ECO:0007669"/>
    <property type="project" value="TreeGrafter"/>
</dbReference>
<dbReference type="InterPro" id="IPR013752">
    <property type="entry name" value="KPA_reductase"/>
</dbReference>
<gene>
    <name evidence="13" type="primary">panE_2</name>
    <name evidence="13" type="ORF">BHAOGJBA_5802</name>
</gene>
<evidence type="ECO:0000259" key="11">
    <source>
        <dbReference type="Pfam" id="PF02558"/>
    </source>
</evidence>
<name>A0AAV4ZWR5_9HYPH</name>
<dbReference type="GO" id="GO:0008677">
    <property type="term" value="F:2-dehydropantoate 2-reductase activity"/>
    <property type="evidence" value="ECO:0007669"/>
    <property type="project" value="UniProtKB-EC"/>
</dbReference>
<comment type="catalytic activity">
    <reaction evidence="10">
        <text>(R)-pantoate + NADP(+) = 2-dehydropantoate + NADPH + H(+)</text>
        <dbReference type="Rhea" id="RHEA:16233"/>
        <dbReference type="ChEBI" id="CHEBI:11561"/>
        <dbReference type="ChEBI" id="CHEBI:15378"/>
        <dbReference type="ChEBI" id="CHEBI:15980"/>
        <dbReference type="ChEBI" id="CHEBI:57783"/>
        <dbReference type="ChEBI" id="CHEBI:58349"/>
        <dbReference type="EC" id="1.1.1.169"/>
    </reaction>
</comment>
<keyword evidence="7" id="KW-0521">NADP</keyword>
<evidence type="ECO:0000256" key="8">
    <source>
        <dbReference type="ARBA" id="ARBA00023002"/>
    </source>
</evidence>
<reference evidence="13" key="1">
    <citation type="journal article" date="2016" name="Front. Microbiol.">
        <title>Genome Sequence of the Piezophilic, Mesophilic Sulfate-Reducing Bacterium Desulfovibrio indicus J2T.</title>
        <authorList>
            <person name="Cao J."/>
            <person name="Maignien L."/>
            <person name="Shao Z."/>
            <person name="Alain K."/>
            <person name="Jebbar M."/>
        </authorList>
    </citation>
    <scope>NUCLEOTIDE SEQUENCE</scope>
    <source>
        <strain evidence="13">DSM 16372</strain>
    </source>
</reference>
<reference evidence="13" key="2">
    <citation type="submission" date="2021-08" db="EMBL/GenBank/DDBJ databases">
        <authorList>
            <person name="Tani A."/>
            <person name="Ola A."/>
            <person name="Ogura Y."/>
            <person name="Katsura K."/>
            <person name="Hayashi T."/>
        </authorList>
    </citation>
    <scope>NUCLEOTIDE SEQUENCE</scope>
    <source>
        <strain evidence="13">DSM 16372</strain>
    </source>
</reference>
<evidence type="ECO:0000256" key="10">
    <source>
        <dbReference type="ARBA" id="ARBA00048793"/>
    </source>
</evidence>
<dbReference type="PANTHER" id="PTHR21708:SF45">
    <property type="entry name" value="2-DEHYDROPANTOATE 2-REDUCTASE"/>
    <property type="match status" value="1"/>
</dbReference>
<dbReference type="Pfam" id="PF02558">
    <property type="entry name" value="ApbA"/>
    <property type="match status" value="1"/>
</dbReference>
<dbReference type="EC" id="1.1.1.169" evidence="4"/>
<evidence type="ECO:0000256" key="3">
    <source>
        <dbReference type="ARBA" id="ARBA00007870"/>
    </source>
</evidence>
<dbReference type="Gene3D" id="1.10.1040.10">
    <property type="entry name" value="N-(1-d-carboxylethyl)-l-norvaline Dehydrogenase, domain 2"/>
    <property type="match status" value="1"/>
</dbReference>
<protein>
    <recommendedName>
        <fullName evidence="5">2-dehydropantoate 2-reductase</fullName>
        <ecNumber evidence="4">1.1.1.169</ecNumber>
    </recommendedName>
    <alternativeName>
        <fullName evidence="9">Ketopantoate reductase</fullName>
    </alternativeName>
</protein>
<evidence type="ECO:0000313" key="14">
    <source>
        <dbReference type="Proteomes" id="UP001055247"/>
    </source>
</evidence>
<evidence type="ECO:0000313" key="13">
    <source>
        <dbReference type="EMBL" id="GJD92249.1"/>
    </source>
</evidence>
<comment type="similarity">
    <text evidence="3">Belongs to the ketopantoate reductase family.</text>
</comment>
<dbReference type="InterPro" id="IPR013328">
    <property type="entry name" value="6PGD_dom2"/>
</dbReference>
<dbReference type="Pfam" id="PF08546">
    <property type="entry name" value="ApbA_C"/>
    <property type="match status" value="1"/>
</dbReference>
<organism evidence="13 14">
    <name type="scientific">Methylobacterium hispanicum</name>
    <dbReference type="NCBI Taxonomy" id="270350"/>
    <lineage>
        <taxon>Bacteria</taxon>
        <taxon>Pseudomonadati</taxon>
        <taxon>Pseudomonadota</taxon>
        <taxon>Alphaproteobacteria</taxon>
        <taxon>Hyphomicrobiales</taxon>
        <taxon>Methylobacteriaceae</taxon>
        <taxon>Methylobacterium</taxon>
    </lineage>
</organism>
<dbReference type="InterPro" id="IPR013332">
    <property type="entry name" value="KPR_N"/>
</dbReference>
<dbReference type="SUPFAM" id="SSF48179">
    <property type="entry name" value="6-phosphogluconate dehydrogenase C-terminal domain-like"/>
    <property type="match status" value="1"/>
</dbReference>
<dbReference type="FunFam" id="1.10.1040.10:FF:000017">
    <property type="entry name" value="2-dehydropantoate 2-reductase"/>
    <property type="match status" value="1"/>
</dbReference>
<evidence type="ECO:0000256" key="6">
    <source>
        <dbReference type="ARBA" id="ARBA00022655"/>
    </source>
</evidence>
<comment type="function">
    <text evidence="1">Catalyzes the NADPH-dependent reduction of ketopantoate into pantoic acid.</text>
</comment>
<dbReference type="EMBL" id="BPQO01000039">
    <property type="protein sequence ID" value="GJD92249.1"/>
    <property type="molecule type" value="Genomic_DNA"/>
</dbReference>
<comment type="caution">
    <text evidence="13">The sequence shown here is derived from an EMBL/GenBank/DDBJ whole genome shotgun (WGS) entry which is preliminary data.</text>
</comment>
<dbReference type="Gene3D" id="3.40.50.720">
    <property type="entry name" value="NAD(P)-binding Rossmann-like Domain"/>
    <property type="match status" value="1"/>
</dbReference>
<evidence type="ECO:0000256" key="7">
    <source>
        <dbReference type="ARBA" id="ARBA00022857"/>
    </source>
</evidence>
<keyword evidence="6" id="KW-0566">Pantothenate biosynthesis</keyword>
<keyword evidence="14" id="KW-1185">Reference proteome</keyword>
<dbReference type="SUPFAM" id="SSF51735">
    <property type="entry name" value="NAD(P)-binding Rossmann-fold domains"/>
    <property type="match status" value="1"/>
</dbReference>
<dbReference type="InterPro" id="IPR008927">
    <property type="entry name" value="6-PGluconate_DH-like_C_sf"/>
</dbReference>
<evidence type="ECO:0000256" key="1">
    <source>
        <dbReference type="ARBA" id="ARBA00002919"/>
    </source>
</evidence>
<dbReference type="FunFam" id="3.40.50.720:FF:000307">
    <property type="entry name" value="2-dehydropantoate 2-reductase"/>
    <property type="match status" value="1"/>
</dbReference>
<accession>A0AAV4ZWR5</accession>
<evidence type="ECO:0000256" key="9">
    <source>
        <dbReference type="ARBA" id="ARBA00032024"/>
    </source>
</evidence>
<feature type="domain" description="Ketopantoate reductase C-terminal" evidence="12">
    <location>
        <begin position="199"/>
        <end position="319"/>
    </location>
</feature>
<dbReference type="AlphaFoldDB" id="A0AAV4ZWR5"/>
<dbReference type="RefSeq" id="WP_066920060.1">
    <property type="nucleotide sequence ID" value="NZ_BPQO01000039.1"/>
</dbReference>
<feature type="domain" description="Ketopantoate reductase N-terminal" evidence="11">
    <location>
        <begin position="3"/>
        <end position="106"/>
    </location>
</feature>
<dbReference type="PANTHER" id="PTHR21708">
    <property type="entry name" value="PROBABLE 2-DEHYDROPANTOATE 2-REDUCTASE"/>
    <property type="match status" value="1"/>
</dbReference>
<evidence type="ECO:0000256" key="2">
    <source>
        <dbReference type="ARBA" id="ARBA00004994"/>
    </source>
</evidence>
<keyword evidence="8" id="KW-0560">Oxidoreductase</keyword>
<dbReference type="InterPro" id="IPR036291">
    <property type="entry name" value="NAD(P)-bd_dom_sf"/>
</dbReference>
<evidence type="ECO:0000259" key="12">
    <source>
        <dbReference type="Pfam" id="PF08546"/>
    </source>
</evidence>
<evidence type="ECO:0000256" key="4">
    <source>
        <dbReference type="ARBA" id="ARBA00013014"/>
    </source>
</evidence>
<dbReference type="NCBIfam" id="NF005089">
    <property type="entry name" value="PRK06522.1-4"/>
    <property type="match status" value="1"/>
</dbReference>
<sequence length="337" mass="35715">MSIAIVGAGAIGGHLGVKLAASGERVTFIARGANLEAIRAGGMRLIEEDGTEVHAPDVRATQSMQEAGVHDTVLLTVKAHQVGPIAADLRHLIGPDTAVVTLQNGIPWWYFLHGYDGPHAGRQVENSDPGGRIARHLDASRVIGSVVYPAAILEKPGVVRVVEGNRYTLGEPDGSVSPRARALSQMLGNAGFKAPVIEDIRSEIWLKLWGNLSFNPISALTHATLVDICQFPETRALARAMMAEAQAIATALGATFRVDIDRRIAGAEKVGAHKTSMLQDVEAGRAIELEALVGSVIELGRITGTATPHIDAVYALMRLLARSLERQGGRLAIQPAG</sequence>
<evidence type="ECO:0000256" key="5">
    <source>
        <dbReference type="ARBA" id="ARBA00019465"/>
    </source>
</evidence>
<dbReference type="GO" id="GO:0015940">
    <property type="term" value="P:pantothenate biosynthetic process"/>
    <property type="evidence" value="ECO:0007669"/>
    <property type="project" value="UniProtKB-KW"/>
</dbReference>
<dbReference type="Proteomes" id="UP001055247">
    <property type="component" value="Unassembled WGS sequence"/>
</dbReference>
<comment type="pathway">
    <text evidence="2">Cofactor biosynthesis; (R)-pantothenate biosynthesis; (R)-pantoate from 3-methyl-2-oxobutanoate: step 2/2.</text>
</comment>
<proteinExistence type="inferred from homology"/>